<dbReference type="InterPro" id="IPR027417">
    <property type="entry name" value="P-loop_NTPase"/>
</dbReference>
<sequence length="257" mass="30032">MEELRQRIQRIQLQEANSDGSSQEHAKSYRCLTCKDQMGYLVKGEDGLEYWRECEHCGSSRKTERIMKQSRITDEFKTKSFGAFDLEDRPEIVKTAYEAAYDYAKWFHENKGKRRNSLALLGNPGCGKTHLCMAVANHLMRKGVPLIYFPWVEGFAELRNNLDELETRIGLMQRIDVLYIDDMWKGRKTPTEFQIEQAFAIINYRYLNNLPILVSSEFDIDAMCEFDEATATRIFEMSKDHCVVVHGDRKQLNYRLA</sequence>
<proteinExistence type="predicted"/>
<evidence type="ECO:0000313" key="3">
    <source>
        <dbReference type="Proteomes" id="UP000553776"/>
    </source>
</evidence>
<dbReference type="CDD" id="cd00009">
    <property type="entry name" value="AAA"/>
    <property type="match status" value="1"/>
</dbReference>
<dbReference type="EMBL" id="JACJVR010000052">
    <property type="protein sequence ID" value="MBB6692333.1"/>
    <property type="molecule type" value="Genomic_DNA"/>
</dbReference>
<comment type="caution">
    <text evidence="2">The sequence shown here is derived from an EMBL/GenBank/DDBJ whole genome shotgun (WGS) entry which is preliminary data.</text>
</comment>
<keyword evidence="3" id="KW-1185">Reference proteome</keyword>
<feature type="domain" description="AAA+ ATPase" evidence="1">
    <location>
        <begin position="114"/>
        <end position="241"/>
    </location>
</feature>
<dbReference type="Pfam" id="PF01695">
    <property type="entry name" value="IstB_IS21"/>
    <property type="match status" value="1"/>
</dbReference>
<dbReference type="Proteomes" id="UP000553776">
    <property type="component" value="Unassembled WGS sequence"/>
</dbReference>
<dbReference type="GO" id="GO:0006260">
    <property type="term" value="P:DNA replication"/>
    <property type="evidence" value="ECO:0007669"/>
    <property type="project" value="TreeGrafter"/>
</dbReference>
<dbReference type="InterPro" id="IPR003593">
    <property type="entry name" value="AAA+_ATPase"/>
</dbReference>
<keyword evidence="2" id="KW-0067">ATP-binding</keyword>
<accession>A0A841U1U8</accession>
<dbReference type="Gene3D" id="3.40.50.300">
    <property type="entry name" value="P-loop containing nucleotide triphosphate hydrolases"/>
    <property type="match status" value="1"/>
</dbReference>
<evidence type="ECO:0000259" key="1">
    <source>
        <dbReference type="SMART" id="SM00382"/>
    </source>
</evidence>
<dbReference type="InterPro" id="IPR002611">
    <property type="entry name" value="IstB_ATP-bd"/>
</dbReference>
<organism evidence="2 3">
    <name type="scientific">Cohnella xylanilytica</name>
    <dbReference type="NCBI Taxonomy" id="557555"/>
    <lineage>
        <taxon>Bacteria</taxon>
        <taxon>Bacillati</taxon>
        <taxon>Bacillota</taxon>
        <taxon>Bacilli</taxon>
        <taxon>Bacillales</taxon>
        <taxon>Paenibacillaceae</taxon>
        <taxon>Cohnella</taxon>
    </lineage>
</organism>
<dbReference type="PANTHER" id="PTHR30050">
    <property type="entry name" value="CHROMOSOMAL REPLICATION INITIATOR PROTEIN DNAA"/>
    <property type="match status" value="1"/>
</dbReference>
<name>A0A841U1U8_9BACL</name>
<reference evidence="2 3" key="1">
    <citation type="submission" date="2020-08" db="EMBL/GenBank/DDBJ databases">
        <title>Cohnella phylogeny.</title>
        <authorList>
            <person name="Dunlap C."/>
        </authorList>
    </citation>
    <scope>NUCLEOTIDE SEQUENCE [LARGE SCALE GENOMIC DNA]</scope>
    <source>
        <strain evidence="2 3">DSM 25239</strain>
    </source>
</reference>
<dbReference type="GO" id="GO:0005524">
    <property type="term" value="F:ATP binding"/>
    <property type="evidence" value="ECO:0007669"/>
    <property type="project" value="UniProtKB-KW"/>
</dbReference>
<evidence type="ECO:0000313" key="2">
    <source>
        <dbReference type="EMBL" id="MBB6692333.1"/>
    </source>
</evidence>
<gene>
    <name evidence="2" type="ORF">H7B90_13055</name>
</gene>
<keyword evidence="2" id="KW-0547">Nucleotide-binding</keyword>
<protein>
    <submittedName>
        <fullName evidence="2">ATP-binding protein</fullName>
    </submittedName>
</protein>
<dbReference type="PANTHER" id="PTHR30050:SF10">
    <property type="entry name" value="PHAGE-LIKE ELEMENT PBSX PROTEIN XKDC"/>
    <property type="match status" value="1"/>
</dbReference>
<dbReference type="NCBIfam" id="NF005378">
    <property type="entry name" value="PRK06921.1"/>
    <property type="match status" value="1"/>
</dbReference>
<dbReference type="SUPFAM" id="SSF52540">
    <property type="entry name" value="P-loop containing nucleoside triphosphate hydrolases"/>
    <property type="match status" value="1"/>
</dbReference>
<dbReference type="AlphaFoldDB" id="A0A841U1U8"/>
<dbReference type="SMART" id="SM00382">
    <property type="entry name" value="AAA"/>
    <property type="match status" value="1"/>
</dbReference>